<reference evidence="1" key="1">
    <citation type="submission" date="2019-09" db="EMBL/GenBank/DDBJ databases">
        <title>Characterisation of the sponge microbiome using genome-centric metagenomics.</title>
        <authorList>
            <person name="Engelberts J.P."/>
            <person name="Robbins S.J."/>
            <person name="De Goeij J.M."/>
            <person name="Aranda M."/>
            <person name="Bell S.C."/>
            <person name="Webster N.S."/>
        </authorList>
    </citation>
    <scope>NUCLEOTIDE SEQUENCE</scope>
    <source>
        <strain evidence="1">SB0662_bin_9</strain>
    </source>
</reference>
<dbReference type="Pfam" id="PF01987">
    <property type="entry name" value="AIM24"/>
    <property type="match status" value="1"/>
</dbReference>
<organism evidence="1">
    <name type="scientific">Caldilineaceae bacterium SB0662_bin_9</name>
    <dbReference type="NCBI Taxonomy" id="2605258"/>
    <lineage>
        <taxon>Bacteria</taxon>
        <taxon>Bacillati</taxon>
        <taxon>Chloroflexota</taxon>
        <taxon>Caldilineae</taxon>
        <taxon>Caldilineales</taxon>
        <taxon>Caldilineaceae</taxon>
    </lineage>
</organism>
<dbReference type="AlphaFoldDB" id="A0A6B1DQY6"/>
<comment type="caution">
    <text evidence="1">The sequence shown here is derived from an EMBL/GenBank/DDBJ whole genome shotgun (WGS) entry which is preliminary data.</text>
</comment>
<dbReference type="InterPro" id="IPR036983">
    <property type="entry name" value="AIM24_sf"/>
</dbReference>
<name>A0A6B1DQY6_9CHLR</name>
<dbReference type="PANTHER" id="PTHR43657:SF1">
    <property type="entry name" value="ALTERED INHERITANCE OF MITOCHONDRIA PROTEIN 24, MITOCHONDRIAL"/>
    <property type="match status" value="1"/>
</dbReference>
<dbReference type="SUPFAM" id="SSF51219">
    <property type="entry name" value="TRAP-like"/>
    <property type="match status" value="1"/>
</dbReference>
<dbReference type="NCBIfam" id="TIGR00266">
    <property type="entry name" value="TIGR00266 family protein"/>
    <property type="match status" value="1"/>
</dbReference>
<dbReference type="Gene3D" id="3.60.160.10">
    <property type="entry name" value="Mitochondrial biogenesis AIM24"/>
    <property type="match status" value="1"/>
</dbReference>
<dbReference type="EMBL" id="VXPY01000030">
    <property type="protein sequence ID" value="MYD89627.1"/>
    <property type="molecule type" value="Genomic_DNA"/>
</dbReference>
<dbReference type="PANTHER" id="PTHR43657">
    <property type="entry name" value="TRYPTOPHAN RNA-BINDING ATTENUATOR PROTEIN-LIKE PROTEIN"/>
    <property type="match status" value="1"/>
</dbReference>
<accession>A0A6B1DQY6</accession>
<dbReference type="InterPro" id="IPR002838">
    <property type="entry name" value="AIM24"/>
</dbReference>
<dbReference type="InterPro" id="IPR016031">
    <property type="entry name" value="Trp_RNA-bd_attenuator-like_dom"/>
</dbReference>
<evidence type="ECO:0000313" key="1">
    <source>
        <dbReference type="EMBL" id="MYD89627.1"/>
    </source>
</evidence>
<sequence>MEYAIHGSTMQAVVLTLQSGESVITETGGMAWQTGNVKMDTAMPGGLFGGLKRKFTGESFFMTTYEAREANCQVAFTPFAPGKVIPVQLGGGRDVIVQRDAFMVAESTVDLELHFQRSLGTMLFGGEGFILQRLSGQGLAFAEVPGEVVEYDLAPGQQIRVDPGHVAMFDSSVRFDIERVKGVRNMIFGGEGLFLASLQGPGHVWLQTMTLSNLAAKLASHMPNAQGQGGGDGGGVGSLFGQQ</sequence>
<gene>
    <name evidence="1" type="ORF">F4Y08_04695</name>
</gene>
<proteinExistence type="predicted"/>
<protein>
    <submittedName>
        <fullName evidence="1">TIGR00266 family protein</fullName>
    </submittedName>
</protein>